<organism evidence="11 12">
    <name type="scientific">Acidimangrovimonas pyrenivorans</name>
    <dbReference type="NCBI Taxonomy" id="2030798"/>
    <lineage>
        <taxon>Bacteria</taxon>
        <taxon>Pseudomonadati</taxon>
        <taxon>Pseudomonadota</taxon>
        <taxon>Alphaproteobacteria</taxon>
        <taxon>Rhodobacterales</taxon>
        <taxon>Paracoccaceae</taxon>
        <taxon>Acidimangrovimonas</taxon>
    </lineage>
</organism>
<dbReference type="EMBL" id="JBHRSK010000002">
    <property type="protein sequence ID" value="MFC2966713.1"/>
    <property type="molecule type" value="Genomic_DNA"/>
</dbReference>
<proteinExistence type="predicted"/>
<evidence type="ECO:0000256" key="10">
    <source>
        <dbReference type="ARBA" id="ARBA00048540"/>
    </source>
</evidence>
<keyword evidence="6" id="KW-0479">Metal-binding</keyword>
<reference evidence="12" key="1">
    <citation type="journal article" date="2019" name="Int. J. Syst. Evol. Microbiol.">
        <title>The Global Catalogue of Microorganisms (GCM) 10K type strain sequencing project: providing services to taxonomists for standard genome sequencing and annotation.</title>
        <authorList>
            <consortium name="The Broad Institute Genomics Platform"/>
            <consortium name="The Broad Institute Genome Sequencing Center for Infectious Disease"/>
            <person name="Wu L."/>
            <person name="Ma J."/>
        </authorList>
    </citation>
    <scope>NUCLEOTIDE SEQUENCE [LARGE SCALE GENOMIC DNA]</scope>
    <source>
        <strain evidence="12">KCTC 62192</strain>
    </source>
</reference>
<keyword evidence="5 11" id="KW-0808">Transferase</keyword>
<evidence type="ECO:0000313" key="11">
    <source>
        <dbReference type="EMBL" id="MFC2966713.1"/>
    </source>
</evidence>
<keyword evidence="7" id="KW-0274">FAD</keyword>
<dbReference type="InterPro" id="IPR024932">
    <property type="entry name" value="ApbE"/>
</dbReference>
<evidence type="ECO:0000256" key="8">
    <source>
        <dbReference type="ARBA" id="ARBA00022842"/>
    </source>
</evidence>
<keyword evidence="12" id="KW-1185">Reference proteome</keyword>
<keyword evidence="8" id="KW-0460">Magnesium</keyword>
<evidence type="ECO:0000256" key="5">
    <source>
        <dbReference type="ARBA" id="ARBA00022679"/>
    </source>
</evidence>
<comment type="catalytic activity">
    <reaction evidence="10">
        <text>L-threonyl-[protein] + FAD = FMN-L-threonyl-[protein] + AMP + H(+)</text>
        <dbReference type="Rhea" id="RHEA:36847"/>
        <dbReference type="Rhea" id="RHEA-COMP:11060"/>
        <dbReference type="Rhea" id="RHEA-COMP:11061"/>
        <dbReference type="ChEBI" id="CHEBI:15378"/>
        <dbReference type="ChEBI" id="CHEBI:30013"/>
        <dbReference type="ChEBI" id="CHEBI:57692"/>
        <dbReference type="ChEBI" id="CHEBI:74257"/>
        <dbReference type="ChEBI" id="CHEBI:456215"/>
        <dbReference type="EC" id="2.7.1.180"/>
    </reaction>
</comment>
<dbReference type="InterPro" id="IPR003374">
    <property type="entry name" value="ApbE-like_sf"/>
</dbReference>
<dbReference type="RefSeq" id="WP_377831180.1">
    <property type="nucleotide sequence ID" value="NZ_JBHRSK010000002.1"/>
</dbReference>
<gene>
    <name evidence="11" type="ORF">ACFOES_01270</name>
</gene>
<dbReference type="Gene3D" id="3.10.520.10">
    <property type="entry name" value="ApbE-like domains"/>
    <property type="match status" value="2"/>
</dbReference>
<comment type="caution">
    <text evidence="11">The sequence shown here is derived from an EMBL/GenBank/DDBJ whole genome shotgun (WGS) entry which is preliminary data.</text>
</comment>
<dbReference type="PANTHER" id="PTHR30040:SF2">
    <property type="entry name" value="FAD:PROTEIN FMN TRANSFERASE"/>
    <property type="match status" value="1"/>
</dbReference>
<dbReference type="PANTHER" id="PTHR30040">
    <property type="entry name" value="THIAMINE BIOSYNTHESIS LIPOPROTEIN APBE"/>
    <property type="match status" value="1"/>
</dbReference>
<dbReference type="SUPFAM" id="SSF143631">
    <property type="entry name" value="ApbE-like"/>
    <property type="match status" value="1"/>
</dbReference>
<evidence type="ECO:0000256" key="1">
    <source>
        <dbReference type="ARBA" id="ARBA00001946"/>
    </source>
</evidence>
<accession>A0ABV7ABM3</accession>
<sequence length="248" mass="26203">MARETRLMMGMPITVEVVGAGAEALIDAAFATFAEVDARFSPYRDDSEVSALNAGRLARRAASAEMAEVLEIAEEMRQASDGYFDIARPEGGIDPSGVVKGWAILKVARQIAATGVEHYYVDAGGDIQTGGRDAEGRDWVIGIRNPFDAGQIIKGVTPRGRGIATSGSYARGAHIYDPHFPGRPIEQVVSLTVIGPDVLAADLYATAGFAMGPEGIHFIEAVPQLEGYAVRADGTAQQTSGFRGFVAS</sequence>
<evidence type="ECO:0000256" key="6">
    <source>
        <dbReference type="ARBA" id="ARBA00022723"/>
    </source>
</evidence>
<evidence type="ECO:0000313" key="12">
    <source>
        <dbReference type="Proteomes" id="UP001595443"/>
    </source>
</evidence>
<dbReference type="EC" id="2.7.1.180" evidence="2"/>
<evidence type="ECO:0000256" key="9">
    <source>
        <dbReference type="ARBA" id="ARBA00031306"/>
    </source>
</evidence>
<dbReference type="Proteomes" id="UP001595443">
    <property type="component" value="Unassembled WGS sequence"/>
</dbReference>
<name>A0ABV7ABM3_9RHOB</name>
<dbReference type="Pfam" id="PF02424">
    <property type="entry name" value="ApbE"/>
    <property type="match status" value="2"/>
</dbReference>
<evidence type="ECO:0000256" key="4">
    <source>
        <dbReference type="ARBA" id="ARBA00022630"/>
    </source>
</evidence>
<evidence type="ECO:0000256" key="3">
    <source>
        <dbReference type="ARBA" id="ARBA00016337"/>
    </source>
</evidence>
<evidence type="ECO:0000256" key="7">
    <source>
        <dbReference type="ARBA" id="ARBA00022827"/>
    </source>
</evidence>
<evidence type="ECO:0000256" key="2">
    <source>
        <dbReference type="ARBA" id="ARBA00011955"/>
    </source>
</evidence>
<keyword evidence="4" id="KW-0285">Flavoprotein</keyword>
<comment type="cofactor">
    <cofactor evidence="1">
        <name>Mg(2+)</name>
        <dbReference type="ChEBI" id="CHEBI:18420"/>
    </cofactor>
</comment>
<protein>
    <recommendedName>
        <fullName evidence="3">FAD:protein FMN transferase</fullName>
        <ecNumber evidence="2">2.7.1.180</ecNumber>
    </recommendedName>
    <alternativeName>
        <fullName evidence="9">Flavin transferase</fullName>
    </alternativeName>
</protein>
<dbReference type="GO" id="GO:0016740">
    <property type="term" value="F:transferase activity"/>
    <property type="evidence" value="ECO:0007669"/>
    <property type="project" value="UniProtKB-KW"/>
</dbReference>